<name>A0A821SLV6_9NEOP</name>
<proteinExistence type="predicted"/>
<keyword evidence="2" id="KW-1185">Reference proteome</keyword>
<evidence type="ECO:0000313" key="2">
    <source>
        <dbReference type="Proteomes" id="UP000663880"/>
    </source>
</evidence>
<dbReference type="Proteomes" id="UP000663880">
    <property type="component" value="Unassembled WGS sequence"/>
</dbReference>
<organism evidence="1 2">
    <name type="scientific">Pieris macdunnoughi</name>
    <dbReference type="NCBI Taxonomy" id="345717"/>
    <lineage>
        <taxon>Eukaryota</taxon>
        <taxon>Metazoa</taxon>
        <taxon>Ecdysozoa</taxon>
        <taxon>Arthropoda</taxon>
        <taxon>Hexapoda</taxon>
        <taxon>Insecta</taxon>
        <taxon>Pterygota</taxon>
        <taxon>Neoptera</taxon>
        <taxon>Endopterygota</taxon>
        <taxon>Lepidoptera</taxon>
        <taxon>Glossata</taxon>
        <taxon>Ditrysia</taxon>
        <taxon>Papilionoidea</taxon>
        <taxon>Pieridae</taxon>
        <taxon>Pierinae</taxon>
        <taxon>Pieris</taxon>
    </lineage>
</organism>
<accession>A0A821SLV6</accession>
<reference evidence="1" key="1">
    <citation type="submission" date="2021-02" db="EMBL/GenBank/DDBJ databases">
        <authorList>
            <person name="Steward A R."/>
        </authorList>
    </citation>
    <scope>NUCLEOTIDE SEQUENCE</scope>
</reference>
<sequence length="297" mass="30779">MEMLNTSEDDVTILGYIWLEGPVTHHNELTTGTLDTMNSFICILVVASSALSHAGNVREKRGFLHGHSHASDGYSYPAPSTSYTAPSLASSVVPNYSAPAVDFLSPSETYAPAVSTISAPDLSFSVPISHTSNYAPIHSSSFVPSAGYGSLSNFGSSSPVVSYAPSSHSFAKPAVSYGAPSVSYAAPSPSYSASPAGYAAPAINYASPPINFASPSISFAQSYAPVYSAPATRVVTVNKVVNVKKVVTVPQVVNVEKIISVPKVIQIKKVVPVSSGCSKCKASHGSGYAASYNSGGW</sequence>
<dbReference type="AlphaFoldDB" id="A0A821SLV6"/>
<dbReference type="OrthoDB" id="7487130at2759"/>
<comment type="caution">
    <text evidence="1">The sequence shown here is derived from an EMBL/GenBank/DDBJ whole genome shotgun (WGS) entry which is preliminary data.</text>
</comment>
<protein>
    <submittedName>
        <fullName evidence="1">Uncharacterized protein</fullName>
    </submittedName>
</protein>
<gene>
    <name evidence="1" type="ORF">PMACD_LOCUS7662</name>
</gene>
<evidence type="ECO:0000313" key="1">
    <source>
        <dbReference type="EMBL" id="CAF4858008.1"/>
    </source>
</evidence>
<dbReference type="EMBL" id="CAJOBZ010000018">
    <property type="protein sequence ID" value="CAF4858008.1"/>
    <property type="molecule type" value="Genomic_DNA"/>
</dbReference>